<dbReference type="InterPro" id="IPR007037">
    <property type="entry name" value="SIP_rossman_dom"/>
</dbReference>
<proteinExistence type="inferred from homology"/>
<dbReference type="InterPro" id="IPR039261">
    <property type="entry name" value="FNR_nucleotide-bd"/>
</dbReference>
<sequence length="281" mass="31310">MTVPDNREKRLPVLLTVKSVRDLGPRYRRITFTSPALADYPACSHGAHIKIMLAQDGQSEPVLPTMTATGPKWASPEDKPLLRTFSVRELRREAGEMDIDFALHGDLGPASRFALNARPGDQLGISPPGGPYPMLKPASQYYLAGDLTALPAISAMLEDMPADSRGYVAIQVGDETDIQDLRGPAGVQVQWFIGQPDQVQPLIDQFCQQLLSAKTTTESNAEQLADSYFWLGGEEQIVVGLRRFIRRELDVERTQVYAIPYWRFGIDEDSYHTSRHQVVDN</sequence>
<dbReference type="InterPro" id="IPR017927">
    <property type="entry name" value="FAD-bd_FR_type"/>
</dbReference>
<evidence type="ECO:0000313" key="3">
    <source>
        <dbReference type="EMBL" id="KKD01594.1"/>
    </source>
</evidence>
<comment type="similarity">
    <text evidence="1">Belongs to the SIP oxidoreductase family.</text>
</comment>
<dbReference type="SUPFAM" id="SSF63380">
    <property type="entry name" value="Riboflavin synthase domain-like"/>
    <property type="match status" value="1"/>
</dbReference>
<dbReference type="Pfam" id="PF04954">
    <property type="entry name" value="SIP"/>
    <property type="match status" value="1"/>
</dbReference>
<dbReference type="PATRIC" id="fig|265726.11.peg.415"/>
<organism evidence="3 4">
    <name type="scientific">Photobacterium halotolerans</name>
    <dbReference type="NCBI Taxonomy" id="265726"/>
    <lineage>
        <taxon>Bacteria</taxon>
        <taxon>Pseudomonadati</taxon>
        <taxon>Pseudomonadota</taxon>
        <taxon>Gammaproteobacteria</taxon>
        <taxon>Vibrionales</taxon>
        <taxon>Vibrionaceae</taxon>
        <taxon>Photobacterium</taxon>
    </lineage>
</organism>
<dbReference type="Gene3D" id="2.40.30.10">
    <property type="entry name" value="Translation factors"/>
    <property type="match status" value="1"/>
</dbReference>
<accession>A0A0F5VHL9</accession>
<dbReference type="InterPro" id="IPR017938">
    <property type="entry name" value="Riboflavin_synthase-like_b-brl"/>
</dbReference>
<dbReference type="AlphaFoldDB" id="A0A0F5VHL9"/>
<comment type="caution">
    <text evidence="3">The sequence shown here is derived from an EMBL/GenBank/DDBJ whole genome shotgun (WGS) entry which is preliminary data.</text>
</comment>
<dbReference type="CDD" id="cd06193">
    <property type="entry name" value="siderophore_interacting"/>
    <property type="match status" value="1"/>
</dbReference>
<dbReference type="Gene3D" id="3.40.50.80">
    <property type="entry name" value="Nucleotide-binding domain of ferredoxin-NADP reductase (FNR) module"/>
    <property type="match status" value="1"/>
</dbReference>
<feature type="domain" description="FAD-binding FR-type" evidence="2">
    <location>
        <begin position="10"/>
        <end position="138"/>
    </location>
</feature>
<dbReference type="GO" id="GO:0016491">
    <property type="term" value="F:oxidoreductase activity"/>
    <property type="evidence" value="ECO:0007669"/>
    <property type="project" value="InterPro"/>
</dbReference>
<dbReference type="InterPro" id="IPR013113">
    <property type="entry name" value="SIP_FAD-bd"/>
</dbReference>
<dbReference type="PANTHER" id="PTHR30157">
    <property type="entry name" value="FERRIC REDUCTASE, NADPH-DEPENDENT"/>
    <property type="match status" value="1"/>
</dbReference>
<evidence type="ECO:0000313" key="4">
    <source>
        <dbReference type="Proteomes" id="UP000033633"/>
    </source>
</evidence>
<dbReference type="InterPro" id="IPR039374">
    <property type="entry name" value="SIP_fam"/>
</dbReference>
<protein>
    <recommendedName>
        <fullName evidence="2">FAD-binding FR-type domain-containing protein</fullName>
    </recommendedName>
</protein>
<gene>
    <name evidence="3" type="ORF">KY46_01915</name>
</gene>
<name>A0A0F5VHL9_9GAMM</name>
<dbReference type="EMBL" id="JWYV01000001">
    <property type="protein sequence ID" value="KKD01594.1"/>
    <property type="molecule type" value="Genomic_DNA"/>
</dbReference>
<dbReference type="PANTHER" id="PTHR30157:SF0">
    <property type="entry name" value="NADPH-DEPENDENT FERRIC-CHELATE REDUCTASE"/>
    <property type="match status" value="1"/>
</dbReference>
<dbReference type="Proteomes" id="UP000033633">
    <property type="component" value="Unassembled WGS sequence"/>
</dbReference>
<dbReference type="PROSITE" id="PS51384">
    <property type="entry name" value="FAD_FR"/>
    <property type="match status" value="1"/>
</dbReference>
<evidence type="ECO:0000259" key="2">
    <source>
        <dbReference type="PROSITE" id="PS51384"/>
    </source>
</evidence>
<reference evidence="3 4" key="1">
    <citation type="submission" date="2014-12" db="EMBL/GenBank/DDBJ databases">
        <title>Mercury Reductase activity and rhizosphere competence traits in the genome of root associated Photobacterium halotolerans MELD1.</title>
        <authorList>
            <person name="Mathew D.C."/>
            <person name="Huang C.-C."/>
        </authorList>
    </citation>
    <scope>NUCLEOTIDE SEQUENCE [LARGE SCALE GENOMIC DNA]</scope>
    <source>
        <strain evidence="3 4">MELD1</strain>
    </source>
</reference>
<dbReference type="Pfam" id="PF08021">
    <property type="entry name" value="FAD_binding_9"/>
    <property type="match status" value="1"/>
</dbReference>
<dbReference type="RefSeq" id="WP_046218918.1">
    <property type="nucleotide sequence ID" value="NZ_JWYV01000001.1"/>
</dbReference>
<keyword evidence="4" id="KW-1185">Reference proteome</keyword>
<dbReference type="OrthoDB" id="9814826at2"/>
<evidence type="ECO:0000256" key="1">
    <source>
        <dbReference type="ARBA" id="ARBA00035644"/>
    </source>
</evidence>
<dbReference type="STRING" id="265726.KY46_01915"/>